<dbReference type="InterPro" id="IPR015421">
    <property type="entry name" value="PyrdxlP-dep_Trfase_major"/>
</dbReference>
<dbReference type="GO" id="GO:0019346">
    <property type="term" value="P:transsulfuration"/>
    <property type="evidence" value="ECO:0007669"/>
    <property type="project" value="InterPro"/>
</dbReference>
<keyword evidence="2 7" id="KW-0663">Pyridoxal phosphate</keyword>
<dbReference type="GO" id="GO:0030170">
    <property type="term" value="F:pyridoxal phosphate binding"/>
    <property type="evidence" value="ECO:0007669"/>
    <property type="project" value="InterPro"/>
</dbReference>
<feature type="region of interest" description="Disordered" evidence="8">
    <location>
        <begin position="395"/>
        <end position="517"/>
    </location>
</feature>
<feature type="compositionally biased region" description="Low complexity" evidence="8">
    <location>
        <begin position="469"/>
        <end position="484"/>
    </location>
</feature>
<dbReference type="InterPro" id="IPR015422">
    <property type="entry name" value="PyrdxlP-dep_Trfase_small"/>
</dbReference>
<dbReference type="AlphaFoldDB" id="A0A1G7WS65"/>
<dbReference type="Gene3D" id="3.90.1150.10">
    <property type="entry name" value="Aspartate Aminotransferase, domain 1"/>
    <property type="match status" value="1"/>
</dbReference>
<comment type="catalytic activity">
    <reaction evidence="6">
        <text>L-methionine + H2O = methanethiol + 2-oxobutanoate + NH4(+)</text>
        <dbReference type="Rhea" id="RHEA:23800"/>
        <dbReference type="ChEBI" id="CHEBI:15377"/>
        <dbReference type="ChEBI" id="CHEBI:16007"/>
        <dbReference type="ChEBI" id="CHEBI:16763"/>
        <dbReference type="ChEBI" id="CHEBI:28938"/>
        <dbReference type="ChEBI" id="CHEBI:57844"/>
        <dbReference type="EC" id="4.4.1.11"/>
    </reaction>
    <physiologicalReaction direction="left-to-right" evidence="6">
        <dbReference type="Rhea" id="RHEA:23801"/>
    </physiologicalReaction>
</comment>
<dbReference type="PANTHER" id="PTHR11808">
    <property type="entry name" value="TRANS-SULFURATION ENZYME FAMILY MEMBER"/>
    <property type="match status" value="1"/>
</dbReference>
<dbReference type="Proteomes" id="UP000199009">
    <property type="component" value="Chromosome I"/>
</dbReference>
<evidence type="ECO:0000256" key="1">
    <source>
        <dbReference type="ARBA" id="ARBA00001933"/>
    </source>
</evidence>
<comment type="catalytic activity">
    <reaction evidence="5">
        <text>L-homocysteine + H2O = 2-oxobutanoate + hydrogen sulfide + NH4(+) + H(+)</text>
        <dbReference type="Rhea" id="RHEA:14501"/>
        <dbReference type="ChEBI" id="CHEBI:15377"/>
        <dbReference type="ChEBI" id="CHEBI:15378"/>
        <dbReference type="ChEBI" id="CHEBI:16763"/>
        <dbReference type="ChEBI" id="CHEBI:28938"/>
        <dbReference type="ChEBI" id="CHEBI:29919"/>
        <dbReference type="ChEBI" id="CHEBI:58199"/>
        <dbReference type="EC" id="4.4.1.2"/>
    </reaction>
    <physiologicalReaction direction="left-to-right" evidence="5">
        <dbReference type="Rhea" id="RHEA:14502"/>
    </physiologicalReaction>
</comment>
<name>A0A1G7WS65_9MICO</name>
<dbReference type="Gene3D" id="3.40.640.10">
    <property type="entry name" value="Type I PLP-dependent aspartate aminotransferase-like (Major domain)"/>
    <property type="match status" value="1"/>
</dbReference>
<evidence type="ECO:0000256" key="7">
    <source>
        <dbReference type="RuleBase" id="RU362118"/>
    </source>
</evidence>
<gene>
    <name evidence="9" type="ORF">SAMN04489810_1161</name>
</gene>
<evidence type="ECO:0000256" key="3">
    <source>
        <dbReference type="ARBA" id="ARBA00047175"/>
    </source>
</evidence>
<evidence type="ECO:0000256" key="2">
    <source>
        <dbReference type="ARBA" id="ARBA00022898"/>
    </source>
</evidence>
<dbReference type="InterPro" id="IPR015424">
    <property type="entry name" value="PyrdxlP-dep_Trfase"/>
</dbReference>
<accession>A0A1G7WS65</accession>
<protein>
    <recommendedName>
        <fullName evidence="3">homocysteine desulfhydrase</fullName>
        <ecNumber evidence="3">4.4.1.2</ecNumber>
    </recommendedName>
    <alternativeName>
        <fullName evidence="4">Homocysteine desulfhydrase</fullName>
    </alternativeName>
</protein>
<dbReference type="GO" id="GO:0004123">
    <property type="term" value="F:cystathionine gamma-lyase activity"/>
    <property type="evidence" value="ECO:0007669"/>
    <property type="project" value="TreeGrafter"/>
</dbReference>
<dbReference type="FunFam" id="3.40.640.10:FF:000046">
    <property type="entry name" value="Cystathionine gamma-lyase"/>
    <property type="match status" value="1"/>
</dbReference>
<dbReference type="GO" id="GO:0018826">
    <property type="term" value="F:methionine gamma-lyase activity"/>
    <property type="evidence" value="ECO:0007669"/>
    <property type="project" value="UniProtKB-EC"/>
</dbReference>
<organism evidence="9 10">
    <name type="scientific">Microbacterium pygmaeum</name>
    <dbReference type="NCBI Taxonomy" id="370764"/>
    <lineage>
        <taxon>Bacteria</taxon>
        <taxon>Bacillati</taxon>
        <taxon>Actinomycetota</taxon>
        <taxon>Actinomycetes</taxon>
        <taxon>Micrococcales</taxon>
        <taxon>Microbacteriaceae</taxon>
        <taxon>Microbacterium</taxon>
    </lineage>
</organism>
<keyword evidence="10" id="KW-1185">Reference proteome</keyword>
<dbReference type="Pfam" id="PF01053">
    <property type="entry name" value="Cys_Met_Meta_PP"/>
    <property type="match status" value="1"/>
</dbReference>
<dbReference type="EMBL" id="LT629692">
    <property type="protein sequence ID" value="SDG74070.1"/>
    <property type="molecule type" value="Genomic_DNA"/>
</dbReference>
<comment type="similarity">
    <text evidence="7">Belongs to the trans-sulfuration enzymes family.</text>
</comment>
<dbReference type="GO" id="GO:0047982">
    <property type="term" value="F:homocysteine desulfhydrase activity"/>
    <property type="evidence" value="ECO:0007669"/>
    <property type="project" value="UniProtKB-EC"/>
</dbReference>
<dbReference type="EC" id="4.4.1.2" evidence="3"/>
<dbReference type="GO" id="GO:0005737">
    <property type="term" value="C:cytoplasm"/>
    <property type="evidence" value="ECO:0007669"/>
    <property type="project" value="TreeGrafter"/>
</dbReference>
<evidence type="ECO:0000313" key="10">
    <source>
        <dbReference type="Proteomes" id="UP000199009"/>
    </source>
</evidence>
<comment type="cofactor">
    <cofactor evidence="1 7">
        <name>pyridoxal 5'-phosphate</name>
        <dbReference type="ChEBI" id="CHEBI:597326"/>
    </cofactor>
</comment>
<dbReference type="InterPro" id="IPR000277">
    <property type="entry name" value="Cys/Met-Metab_PyrdxlP-dep_enz"/>
</dbReference>
<sequence length="517" mass="52499">MDKWHHRIETRAVHAGMAGVRESGSHVPVIDLSTTNPLADVESGGLSYEELATGQSLGDGRSAVYQRLWQPGVARFEDALAELESTEGAVAFASGMAALSACLIASVTAGRPHVVAVRPLYGGTDHVLESGLLGTSVTWARVDEVAASIRPDTGLVIVETPANPTLELVDIADVVAAAGTVPVLVDNTFATPILQQPARHGATLVLHSATKYLGGHGDVMGGVVAANEDWVTRLRQVRALTGGVLHPMAAYLLHRGLRTLPLRVRAQQETARVLAERISAHPAVARVHYPGLPGQDPVGLIGRQLEGPGAIIAVELAGGYDAAARFTEACDLIEHAVSLGGIDSLVQHPASLTHRPVAGPAKPGAGVVRISVGLEHVDDLTDDVSQALAAAGVPVASAPSRGVPAASAPSRGVPVASAPSRGVPAASAPSRGVPAASAPRPGISAETGVQRAGSRDETGVSAPTTGVSAQAAARPAPAGPAPSAGVDGTSTSRAGVPGPRRAGRREPTVTAQPLAKP</sequence>
<evidence type="ECO:0000256" key="5">
    <source>
        <dbReference type="ARBA" id="ARBA00048780"/>
    </source>
</evidence>
<dbReference type="STRING" id="370764.SAMN04489810_1161"/>
<reference evidence="9 10" key="1">
    <citation type="submission" date="2016-10" db="EMBL/GenBank/DDBJ databases">
        <authorList>
            <person name="de Groot N.N."/>
        </authorList>
    </citation>
    <scope>NUCLEOTIDE SEQUENCE [LARGE SCALE GENOMIC DNA]</scope>
    <source>
        <strain evidence="9 10">DSM 23142</strain>
    </source>
</reference>
<evidence type="ECO:0000256" key="8">
    <source>
        <dbReference type="SAM" id="MobiDB-lite"/>
    </source>
</evidence>
<dbReference type="SUPFAM" id="SSF53383">
    <property type="entry name" value="PLP-dependent transferases"/>
    <property type="match status" value="1"/>
</dbReference>
<evidence type="ECO:0000256" key="4">
    <source>
        <dbReference type="ARBA" id="ARBA00047199"/>
    </source>
</evidence>
<evidence type="ECO:0000256" key="6">
    <source>
        <dbReference type="ARBA" id="ARBA00052699"/>
    </source>
</evidence>
<dbReference type="PANTHER" id="PTHR11808:SF85">
    <property type="entry name" value="CYSTATHIONINE GAMMA-LYASE-RELATED"/>
    <property type="match status" value="1"/>
</dbReference>
<dbReference type="GO" id="GO:0019343">
    <property type="term" value="P:cysteine biosynthetic process via cystathionine"/>
    <property type="evidence" value="ECO:0007669"/>
    <property type="project" value="TreeGrafter"/>
</dbReference>
<proteinExistence type="inferred from homology"/>
<evidence type="ECO:0000313" key="9">
    <source>
        <dbReference type="EMBL" id="SDG74070.1"/>
    </source>
</evidence>